<sequence>MSSLFEEFSSLLVELNGTFIKTSLEEQFDILFVTYEGKAEDILPFFAKKENQLLIKGTEISFKFVIDGSSSFYDEDFIKTSRYIQNEQDILLTVSVNKKISFPLNNNELLFFDMEAFLSHFKIENDKFISTLKAVDYEKTIHIYLPIDQLFQNHFVKVIPISDFGNYNIQTLENKQLQEILHIKETREELTRVESWFPLPQIFSIETNQKMVNKRLNQNLFFVSLMHIANKYKQNVFTIRGQKNLELTYDETFIPENASILYSIFKFSFGEEQTQDKLEITRNIITIYLHQETISQLDEQLDKMKQTIERHFSMYVQDKIKKFFDDTKDVIDLAHKYALEAREAADKIATNISTSIVALITAVFSGIVIMARGNFLFLVVALVLHILYFILSYSFNRHFAVKKKKDIHYIYDLTSENFSNIAPDEKEEIKKKYVTPAIQSIETNLKKYTWLTVALIVFMLALITGTYFTQDLLTNLNNQTEQNVPMEQEETDKNQEPGGNNLEKQEGDNGKVEKETAPKVDNETQNKTNNKS</sequence>
<feature type="compositionally biased region" description="Basic and acidic residues" evidence="1">
    <location>
        <begin position="503"/>
        <end position="524"/>
    </location>
</feature>
<keyword evidence="4" id="KW-1185">Reference proteome</keyword>
<feature type="region of interest" description="Disordered" evidence="1">
    <location>
        <begin position="483"/>
        <end position="532"/>
    </location>
</feature>
<evidence type="ECO:0000256" key="2">
    <source>
        <dbReference type="SAM" id="Phobius"/>
    </source>
</evidence>
<dbReference type="EMBL" id="SWBM01000001">
    <property type="protein sequence ID" value="TKC19894.1"/>
    <property type="molecule type" value="Genomic_DNA"/>
</dbReference>
<accession>A0A4U1DBK8</accession>
<dbReference type="OrthoDB" id="2571135at2"/>
<feature type="transmembrane region" description="Helical" evidence="2">
    <location>
        <begin position="448"/>
        <end position="468"/>
    </location>
</feature>
<protein>
    <submittedName>
        <fullName evidence="3">Uncharacterized protein</fullName>
    </submittedName>
</protein>
<evidence type="ECO:0000313" key="4">
    <source>
        <dbReference type="Proteomes" id="UP000307756"/>
    </source>
</evidence>
<organism evidence="3 4">
    <name type="scientific">Robertmurraya kyonggiensis</name>
    <dbReference type="NCBI Taxonomy" id="1037680"/>
    <lineage>
        <taxon>Bacteria</taxon>
        <taxon>Bacillati</taxon>
        <taxon>Bacillota</taxon>
        <taxon>Bacilli</taxon>
        <taxon>Bacillales</taxon>
        <taxon>Bacillaceae</taxon>
        <taxon>Robertmurraya</taxon>
    </lineage>
</organism>
<reference evidence="3 4" key="1">
    <citation type="journal article" date="2011" name="J. Microbiol.">
        <title>Bacillus kyonggiensis sp. nov., isolated from soil of a lettuce field.</title>
        <authorList>
            <person name="Dong K."/>
            <person name="Lee S."/>
        </authorList>
    </citation>
    <scope>NUCLEOTIDE SEQUENCE [LARGE SCALE GENOMIC DNA]</scope>
    <source>
        <strain evidence="3 4">NB22</strain>
    </source>
</reference>
<evidence type="ECO:0000313" key="3">
    <source>
        <dbReference type="EMBL" id="TKC19894.1"/>
    </source>
</evidence>
<keyword evidence="2" id="KW-0812">Transmembrane</keyword>
<gene>
    <name evidence="3" type="ORF">FA727_10275</name>
</gene>
<proteinExistence type="predicted"/>
<dbReference type="AlphaFoldDB" id="A0A4U1DBK8"/>
<keyword evidence="2" id="KW-0472">Membrane</keyword>
<dbReference type="Proteomes" id="UP000307756">
    <property type="component" value="Unassembled WGS sequence"/>
</dbReference>
<comment type="caution">
    <text evidence="3">The sequence shown here is derived from an EMBL/GenBank/DDBJ whole genome shotgun (WGS) entry which is preliminary data.</text>
</comment>
<dbReference type="RefSeq" id="WP_136830791.1">
    <property type="nucleotide sequence ID" value="NZ_SWBM01000001.1"/>
</dbReference>
<evidence type="ECO:0000256" key="1">
    <source>
        <dbReference type="SAM" id="MobiDB-lite"/>
    </source>
</evidence>
<keyword evidence="2" id="KW-1133">Transmembrane helix</keyword>
<name>A0A4U1DBK8_9BACI</name>
<feature type="transmembrane region" description="Helical" evidence="2">
    <location>
        <begin position="375"/>
        <end position="395"/>
    </location>
</feature>